<evidence type="ECO:0000256" key="6">
    <source>
        <dbReference type="ARBA" id="ARBA00022840"/>
    </source>
</evidence>
<dbReference type="Proteomes" id="UP000223759">
    <property type="component" value="Unassembled WGS sequence"/>
</dbReference>
<dbReference type="Gene3D" id="3.30.460.10">
    <property type="entry name" value="Beta Polymerase, domain 2"/>
    <property type="match status" value="1"/>
</dbReference>
<accession>A0A1R3VMI3</accession>
<dbReference type="CDD" id="cd05403">
    <property type="entry name" value="NT_KNTase_like"/>
    <property type="match status" value="1"/>
</dbReference>
<gene>
    <name evidence="9" type="ORF">SAMN05216526_0154</name>
</gene>
<evidence type="ECO:0000256" key="2">
    <source>
        <dbReference type="ARBA" id="ARBA00022679"/>
    </source>
</evidence>
<keyword evidence="3" id="KW-0548">Nucleotidyltransferase</keyword>
<dbReference type="InterPro" id="IPR052038">
    <property type="entry name" value="Type-VII_TA_antitoxin"/>
</dbReference>
<dbReference type="Pfam" id="PF18765">
    <property type="entry name" value="Polbeta"/>
    <property type="match status" value="1"/>
</dbReference>
<keyword evidence="10" id="KW-1185">Reference proteome</keyword>
<dbReference type="InterPro" id="IPR041633">
    <property type="entry name" value="Polbeta"/>
</dbReference>
<evidence type="ECO:0000256" key="3">
    <source>
        <dbReference type="ARBA" id="ARBA00022695"/>
    </source>
</evidence>
<dbReference type="GO" id="GO:0005524">
    <property type="term" value="F:ATP binding"/>
    <property type="evidence" value="ECO:0007669"/>
    <property type="project" value="UniProtKB-KW"/>
</dbReference>
<organism evidence="9 10">
    <name type="scientific">Ectothiorhodosinus mongolicus</name>
    <dbReference type="NCBI Taxonomy" id="233100"/>
    <lineage>
        <taxon>Bacteria</taxon>
        <taxon>Pseudomonadati</taxon>
        <taxon>Pseudomonadota</taxon>
        <taxon>Gammaproteobacteria</taxon>
        <taxon>Chromatiales</taxon>
        <taxon>Ectothiorhodospiraceae</taxon>
        <taxon>Ectothiorhodosinus</taxon>
    </lineage>
</organism>
<dbReference type="EMBL" id="FTPK01000001">
    <property type="protein sequence ID" value="SIT65704.1"/>
    <property type="molecule type" value="Genomic_DNA"/>
</dbReference>
<dbReference type="OrthoDB" id="9803106at2"/>
<reference evidence="9 10" key="1">
    <citation type="submission" date="2017-01" db="EMBL/GenBank/DDBJ databases">
        <authorList>
            <person name="Mah S.A."/>
            <person name="Swanson W.J."/>
            <person name="Moy G.W."/>
            <person name="Vacquier V.D."/>
        </authorList>
    </citation>
    <scope>NUCLEOTIDE SEQUENCE [LARGE SCALE GENOMIC DNA]</scope>
    <source>
        <strain evidence="9 10">M9</strain>
    </source>
</reference>
<evidence type="ECO:0000256" key="1">
    <source>
        <dbReference type="ARBA" id="ARBA00001946"/>
    </source>
</evidence>
<evidence type="ECO:0000259" key="8">
    <source>
        <dbReference type="Pfam" id="PF18765"/>
    </source>
</evidence>
<keyword evidence="5" id="KW-0547">Nucleotide-binding</keyword>
<dbReference type="SUPFAM" id="SSF81301">
    <property type="entry name" value="Nucleotidyltransferase"/>
    <property type="match status" value="1"/>
</dbReference>
<keyword evidence="4" id="KW-0479">Metal-binding</keyword>
<sequence>MESSTLYGIPRPAWAKILEVLEQQPKIQGIRLFGSRAKGNFRPGSDIDLCIDAEALSLSEKFALETALDDLLLPWKVDLAVWQMIDQPALKEHIERVGIELDKNGDRFIF</sequence>
<dbReference type="GO" id="GO:0046872">
    <property type="term" value="F:metal ion binding"/>
    <property type="evidence" value="ECO:0007669"/>
    <property type="project" value="UniProtKB-KW"/>
</dbReference>
<proteinExistence type="predicted"/>
<dbReference type="PANTHER" id="PTHR33571:SF12">
    <property type="entry name" value="BSL3053 PROTEIN"/>
    <property type="match status" value="1"/>
</dbReference>
<dbReference type="STRING" id="233100.SAMN05216526_0154"/>
<feature type="domain" description="Polymerase beta nucleotidyltransferase" evidence="8">
    <location>
        <begin position="16"/>
        <end position="101"/>
    </location>
</feature>
<keyword evidence="7" id="KW-0460">Magnesium</keyword>
<comment type="cofactor">
    <cofactor evidence="1">
        <name>Mg(2+)</name>
        <dbReference type="ChEBI" id="CHEBI:18420"/>
    </cofactor>
</comment>
<dbReference type="AlphaFoldDB" id="A0A1R3VMI3"/>
<evidence type="ECO:0000313" key="10">
    <source>
        <dbReference type="Proteomes" id="UP000223759"/>
    </source>
</evidence>
<evidence type="ECO:0000256" key="7">
    <source>
        <dbReference type="ARBA" id="ARBA00022842"/>
    </source>
</evidence>
<dbReference type="GO" id="GO:0016779">
    <property type="term" value="F:nucleotidyltransferase activity"/>
    <property type="evidence" value="ECO:0007669"/>
    <property type="project" value="UniProtKB-KW"/>
</dbReference>
<protein>
    <submittedName>
        <fullName evidence="9">Predicted nucleotidyltransferase</fullName>
    </submittedName>
</protein>
<keyword evidence="2 9" id="KW-0808">Transferase</keyword>
<evidence type="ECO:0000256" key="4">
    <source>
        <dbReference type="ARBA" id="ARBA00022723"/>
    </source>
</evidence>
<name>A0A1R3VMI3_9GAMM</name>
<dbReference type="RefSeq" id="WP_076755147.1">
    <property type="nucleotide sequence ID" value="NZ_CP023018.1"/>
</dbReference>
<dbReference type="PANTHER" id="PTHR33571">
    <property type="entry name" value="SSL8005 PROTEIN"/>
    <property type="match status" value="1"/>
</dbReference>
<evidence type="ECO:0000313" key="9">
    <source>
        <dbReference type="EMBL" id="SIT65704.1"/>
    </source>
</evidence>
<dbReference type="InterPro" id="IPR043519">
    <property type="entry name" value="NT_sf"/>
</dbReference>
<keyword evidence="6" id="KW-0067">ATP-binding</keyword>
<evidence type="ECO:0000256" key="5">
    <source>
        <dbReference type="ARBA" id="ARBA00022741"/>
    </source>
</evidence>